<dbReference type="AlphaFoldDB" id="A0A077ZQX2"/>
<organism evidence="1 2">
    <name type="scientific">Stylonychia lemnae</name>
    <name type="common">Ciliate</name>
    <dbReference type="NCBI Taxonomy" id="5949"/>
    <lineage>
        <taxon>Eukaryota</taxon>
        <taxon>Sar</taxon>
        <taxon>Alveolata</taxon>
        <taxon>Ciliophora</taxon>
        <taxon>Intramacronucleata</taxon>
        <taxon>Spirotrichea</taxon>
        <taxon>Stichotrichia</taxon>
        <taxon>Sporadotrichida</taxon>
        <taxon>Oxytrichidae</taxon>
        <taxon>Stylonychinae</taxon>
        <taxon>Stylonychia</taxon>
    </lineage>
</organism>
<name>A0A077ZQX2_STYLE</name>
<gene>
    <name evidence="1" type="primary">Contig10680.g11417</name>
    <name evidence="1" type="ORF">STYLEM_784</name>
</gene>
<dbReference type="Proteomes" id="UP000039865">
    <property type="component" value="Unassembled WGS sequence"/>
</dbReference>
<protein>
    <submittedName>
        <fullName evidence="1">Uncharacterized protein</fullName>
    </submittedName>
</protein>
<reference evidence="1 2" key="1">
    <citation type="submission" date="2014-06" db="EMBL/GenBank/DDBJ databases">
        <authorList>
            <person name="Swart Estienne"/>
        </authorList>
    </citation>
    <scope>NUCLEOTIDE SEQUENCE [LARGE SCALE GENOMIC DNA]</scope>
    <source>
        <strain evidence="1 2">130c</strain>
    </source>
</reference>
<sequence length="383" mass="44931">MSFHKEFSSLERNNQERHDQPDLSLFEIHMQLYNKVSKFDNSPLDQEISRKVQKQQKQALIQLKRKEQDDRSYIYELTRQELKSKPNDYFSIKNKKRYYNYLVNKNQIGLEKHSIENSQKQTVKRLKNIYSSKDLTQTLDLDASSHLKSTNENSAATINKSQYGFLQKINNVTLISDQEKGWKKNDNHYIQSKDSQTVKSRPFQTLPNKLFSPQNHKSPNIMQQQMPTGWEDNLHNRQTAAAPDDYSQELHDLYMKLTERKSRLAREPALKNKTMHNSHEKIRSQRVLPQINVQNDNLQINLFKNYQQISIKNEKLCLNIEKVMLTNKAQNNYHSIDKILSSCREEILRSKLPVGKRNNIQELSPRVNSSIGGSSSVSRLQNL</sequence>
<proteinExistence type="predicted"/>
<evidence type="ECO:0000313" key="1">
    <source>
        <dbReference type="EMBL" id="CDW71834.1"/>
    </source>
</evidence>
<accession>A0A077ZQX2</accession>
<dbReference type="InParanoid" id="A0A077ZQX2"/>
<evidence type="ECO:0000313" key="2">
    <source>
        <dbReference type="Proteomes" id="UP000039865"/>
    </source>
</evidence>
<keyword evidence="2" id="KW-1185">Reference proteome</keyword>
<dbReference type="EMBL" id="CCKQ01000745">
    <property type="protein sequence ID" value="CDW71834.1"/>
    <property type="molecule type" value="Genomic_DNA"/>
</dbReference>